<evidence type="ECO:0000313" key="1">
    <source>
        <dbReference type="EMBL" id="GAW98534.1"/>
    </source>
</evidence>
<dbReference type="EMBL" id="BCMF01000002">
    <property type="protein sequence ID" value="GAW98534.1"/>
    <property type="molecule type" value="Genomic_DNA"/>
</dbReference>
<comment type="caution">
    <text evidence="1">The sequence shown here is derived from an EMBL/GenBank/DDBJ whole genome shotgun (WGS) entry which is preliminary data.</text>
</comment>
<evidence type="ECO:0000313" key="2">
    <source>
        <dbReference type="Proteomes" id="UP000198374"/>
    </source>
</evidence>
<gene>
    <name evidence="1" type="ORF">IWT30_00479</name>
</gene>
<sequence>MDDLSFSYLFLRFRWFFTATAIAKTIKMIRITPDNFNQAAYLINAIFKLILNQVFSNHPNA</sequence>
<name>A0A1Z5I9X5_9LACO</name>
<dbReference type="Proteomes" id="UP000198374">
    <property type="component" value="Unassembled WGS sequence"/>
</dbReference>
<keyword evidence="2" id="KW-1185">Reference proteome</keyword>
<accession>A0A1Z5I9X5</accession>
<reference evidence="1 2" key="1">
    <citation type="submission" date="2015-11" db="EMBL/GenBank/DDBJ databases">
        <title>Draft genome sequences of new species of the genus Lactobacillus isolated from orchardgrass silage.</title>
        <authorList>
            <person name="Tohno M."/>
            <person name="Tanizawa Y."/>
            <person name="Arita M."/>
        </authorList>
    </citation>
    <scope>NUCLEOTIDE SEQUENCE [LARGE SCALE GENOMIC DNA]</scope>
    <source>
        <strain evidence="1 2">IWT30</strain>
    </source>
</reference>
<dbReference type="AlphaFoldDB" id="A0A1Z5I9X5"/>
<organism evidence="1 2">
    <name type="scientific">Secundilactobacillus mixtipabuli</name>
    <dbReference type="NCBI Taxonomy" id="1435342"/>
    <lineage>
        <taxon>Bacteria</taxon>
        <taxon>Bacillati</taxon>
        <taxon>Bacillota</taxon>
        <taxon>Bacilli</taxon>
        <taxon>Lactobacillales</taxon>
        <taxon>Lactobacillaceae</taxon>
        <taxon>Secundilactobacillus</taxon>
    </lineage>
</organism>
<proteinExistence type="predicted"/>
<protein>
    <submittedName>
        <fullName evidence="1">Uncharacterized protein</fullName>
    </submittedName>
</protein>